<keyword evidence="3" id="KW-1185">Reference proteome</keyword>
<feature type="compositionally biased region" description="Basic and acidic residues" evidence="1">
    <location>
        <begin position="11"/>
        <end position="57"/>
    </location>
</feature>
<evidence type="ECO:0000313" key="3">
    <source>
        <dbReference type="Proteomes" id="UP000518266"/>
    </source>
</evidence>
<evidence type="ECO:0000256" key="1">
    <source>
        <dbReference type="SAM" id="MobiDB-lite"/>
    </source>
</evidence>
<comment type="caution">
    <text evidence="2">The sequence shown here is derived from an EMBL/GenBank/DDBJ whole genome shotgun (WGS) entry which is preliminary data.</text>
</comment>
<protein>
    <submittedName>
        <fullName evidence="2">Uncharacterized protein</fullName>
    </submittedName>
</protein>
<reference evidence="2 3" key="1">
    <citation type="submission" date="2020-03" db="EMBL/GenBank/DDBJ databases">
        <title>Dissostichus mawsoni Genome sequencing and assembly.</title>
        <authorList>
            <person name="Park H."/>
        </authorList>
    </citation>
    <scope>NUCLEOTIDE SEQUENCE [LARGE SCALE GENOMIC DNA]</scope>
    <source>
        <strain evidence="2">DM0001</strain>
        <tissue evidence="2">Muscle</tissue>
    </source>
</reference>
<gene>
    <name evidence="2" type="ORF">F7725_004059</name>
</gene>
<proteinExistence type="predicted"/>
<evidence type="ECO:0000313" key="2">
    <source>
        <dbReference type="EMBL" id="KAF3846981.1"/>
    </source>
</evidence>
<feature type="region of interest" description="Disordered" evidence="1">
    <location>
        <begin position="106"/>
        <end position="131"/>
    </location>
</feature>
<sequence>MHVGLEGNILGEKKVEKEERDERKHGDGGKIKQEEEVEVERQNKMKEDEGGGKGEIDKRECRCSHHAAVTSGLLSAMMILSTPVLPGAAVHSGIGLQPDWTHAVAASSKQRRDQSHRHTRSKCWESSSWPSSSAGFLPCGSDHFHSFSGRGSDRQETHTDTHLEMNHTLILNPSTTHTQLEYPATSIETHTLTHTLTHTSRTI</sequence>
<dbReference type="OrthoDB" id="5962705at2759"/>
<dbReference type="EMBL" id="JAAKFY010000014">
    <property type="protein sequence ID" value="KAF3846981.1"/>
    <property type="molecule type" value="Genomic_DNA"/>
</dbReference>
<dbReference type="Proteomes" id="UP000518266">
    <property type="component" value="Unassembled WGS sequence"/>
</dbReference>
<accession>A0A7J5YDA3</accession>
<name>A0A7J5YDA3_DISMA</name>
<organism evidence="2 3">
    <name type="scientific">Dissostichus mawsoni</name>
    <name type="common">Antarctic cod</name>
    <dbReference type="NCBI Taxonomy" id="36200"/>
    <lineage>
        <taxon>Eukaryota</taxon>
        <taxon>Metazoa</taxon>
        <taxon>Chordata</taxon>
        <taxon>Craniata</taxon>
        <taxon>Vertebrata</taxon>
        <taxon>Euteleostomi</taxon>
        <taxon>Actinopterygii</taxon>
        <taxon>Neopterygii</taxon>
        <taxon>Teleostei</taxon>
        <taxon>Neoteleostei</taxon>
        <taxon>Acanthomorphata</taxon>
        <taxon>Eupercaria</taxon>
        <taxon>Perciformes</taxon>
        <taxon>Notothenioidei</taxon>
        <taxon>Nototheniidae</taxon>
        <taxon>Dissostichus</taxon>
    </lineage>
</organism>
<dbReference type="AlphaFoldDB" id="A0A7J5YDA3"/>
<feature type="region of interest" description="Disordered" evidence="1">
    <location>
        <begin position="1"/>
        <end position="57"/>
    </location>
</feature>